<reference evidence="1 2" key="1">
    <citation type="submission" date="2017-06" db="EMBL/GenBank/DDBJ databases">
        <title>Evolution towards high GC content and high-temperature stress adaptation in endophytic Pseudomonas oryzihabitans impacted its plant-growth promoting traits.</title>
        <authorList>
            <person name="Nascimento F.X."/>
        </authorList>
    </citation>
    <scope>NUCLEOTIDE SEQUENCE [LARGE SCALE GENOMIC DNA]</scope>
    <source>
        <strain evidence="1 2">MS8</strain>
    </source>
</reference>
<dbReference type="AlphaFoldDB" id="A0A2Z5A8K0"/>
<dbReference type="EMBL" id="CP022198">
    <property type="protein sequence ID" value="AXA66804.1"/>
    <property type="molecule type" value="Genomic_DNA"/>
</dbReference>
<evidence type="ECO:0000313" key="2">
    <source>
        <dbReference type="Proteomes" id="UP000250579"/>
    </source>
</evidence>
<evidence type="ECO:0000313" key="1">
    <source>
        <dbReference type="EMBL" id="AXA66804.1"/>
    </source>
</evidence>
<protein>
    <submittedName>
        <fullName evidence="1">Uncharacterized protein</fullName>
    </submittedName>
</protein>
<dbReference type="InterPro" id="IPR009553">
    <property type="entry name" value="DUF1173"/>
</dbReference>
<proteinExistence type="predicted"/>
<gene>
    <name evidence="1" type="ORF">CE139_13565</name>
</gene>
<dbReference type="Pfam" id="PF06666">
    <property type="entry name" value="DUF1173"/>
    <property type="match status" value="1"/>
</dbReference>
<sequence>MRWACIGSSTHQARPGIAALCSDRKTTGGHQSRDRDEGGPSNWRLFVASFLAGYDEKRHSASPEIAGDWAVWDADALPAPALSETTLRRAERKLGAWRWGSRMIAIAQIAQRPGKVHQANVLEMALMQVSEQWIPLSSDLEGKVEQKLRDEGRKFDEPLRYDAYECAARHSAGFCARDLLCGHAAVPSAAQHKRAVVLQRM</sequence>
<name>A0A2Z5A8K0_9PSED</name>
<organism evidence="1 2">
    <name type="scientific">Pseudomonas oryzihabitans</name>
    <dbReference type="NCBI Taxonomy" id="47885"/>
    <lineage>
        <taxon>Bacteria</taxon>
        <taxon>Pseudomonadati</taxon>
        <taxon>Pseudomonadota</taxon>
        <taxon>Gammaproteobacteria</taxon>
        <taxon>Pseudomonadales</taxon>
        <taxon>Pseudomonadaceae</taxon>
        <taxon>Pseudomonas</taxon>
    </lineage>
</organism>
<dbReference type="Proteomes" id="UP000250579">
    <property type="component" value="Chromosome"/>
</dbReference>
<accession>A0A2Z5A8K0</accession>